<dbReference type="FunFam" id="1.25.40.20:FF:000169">
    <property type="entry name" value="Cyclin-dependent kinase 4 inhibitor D"/>
    <property type="match status" value="1"/>
</dbReference>
<evidence type="ECO:0000256" key="1">
    <source>
        <dbReference type="ARBA" id="ARBA00004123"/>
    </source>
</evidence>
<dbReference type="PANTHER" id="PTHR24201:SF7">
    <property type="entry name" value="CYCLIN-DEPENDENT KINASE 4 INHIBITOR D"/>
    <property type="match status" value="1"/>
</dbReference>
<dbReference type="GO" id="GO:0005737">
    <property type="term" value="C:cytoplasm"/>
    <property type="evidence" value="ECO:0007669"/>
    <property type="project" value="UniProtKB-SubCell"/>
</dbReference>
<evidence type="ECO:0000256" key="4">
    <source>
        <dbReference type="ARBA" id="ARBA00022737"/>
    </source>
</evidence>
<sequence>MVLSQSDAGKSLTTAAAKGNTDEVRKILEECRVPADTVNEFGKTALQVMMMGNSNVACLLLEHGANPNITDKRGISPAHDAAHTGFLDTLQVLVEFGASVNTADHSGSLPIHVAVREGYRDIVEFLAPRSNLKHPNASGETPVDLARASASCTPEVVELLERQLESQVFSQSPSLI</sequence>
<keyword evidence="3" id="KW-0963">Cytoplasm</keyword>
<dbReference type="GO" id="GO:1902807">
    <property type="term" value="P:negative regulation of cell cycle G1/S phase transition"/>
    <property type="evidence" value="ECO:0007669"/>
    <property type="project" value="UniProtKB-ARBA"/>
</dbReference>
<reference evidence="15 16" key="1">
    <citation type="submission" date="2020-02" db="EMBL/GenBank/DDBJ databases">
        <title>Esox lucius (northern pike) genome, fEsoLuc1, primary haplotype.</title>
        <authorList>
            <person name="Myers G."/>
            <person name="Karagic N."/>
            <person name="Meyer A."/>
            <person name="Pippel M."/>
            <person name="Reichard M."/>
            <person name="Winkler S."/>
            <person name="Tracey A."/>
            <person name="Sims Y."/>
            <person name="Howe K."/>
            <person name="Rhie A."/>
            <person name="Formenti G."/>
            <person name="Durbin R."/>
            <person name="Fedrigo O."/>
            <person name="Jarvis E.D."/>
        </authorList>
    </citation>
    <scope>NUCLEOTIDE SEQUENCE [LARGE SCALE GENOMIC DNA]</scope>
</reference>
<dbReference type="Pfam" id="PF12796">
    <property type="entry name" value="Ank_2"/>
    <property type="match status" value="1"/>
</dbReference>
<protein>
    <recommendedName>
        <fullName evidence="12">Cyclin-dependent kinase 4 inhibitor D</fullName>
    </recommendedName>
    <alternativeName>
        <fullName evidence="13">p19-INK4d</fullName>
    </alternativeName>
</protein>
<dbReference type="PROSITE" id="PS50297">
    <property type="entry name" value="ANK_REP_REGION"/>
    <property type="match status" value="1"/>
</dbReference>
<dbReference type="PANTHER" id="PTHR24201">
    <property type="entry name" value="ANK_REP_REGION DOMAIN-CONTAINING PROTEIN"/>
    <property type="match status" value="1"/>
</dbReference>
<dbReference type="RefSeq" id="XP_010871084.1">
    <property type="nucleotide sequence ID" value="XM_010872782.4"/>
</dbReference>
<dbReference type="SMART" id="SM00248">
    <property type="entry name" value="ANK"/>
    <property type="match status" value="3"/>
</dbReference>
<dbReference type="AlphaFoldDB" id="A0AAY5KP12"/>
<keyword evidence="5" id="KW-0007">Acetylation</keyword>
<dbReference type="GO" id="GO:0005634">
    <property type="term" value="C:nucleus"/>
    <property type="evidence" value="ECO:0007669"/>
    <property type="project" value="UniProtKB-SubCell"/>
</dbReference>
<evidence type="ECO:0000313" key="16">
    <source>
        <dbReference type="Proteomes" id="UP000265140"/>
    </source>
</evidence>
<comment type="function">
    <text evidence="10">Interacts strongly with CDK4 and CDK6 and inhibits them.</text>
</comment>
<evidence type="ECO:0000256" key="13">
    <source>
        <dbReference type="ARBA" id="ARBA00082064"/>
    </source>
</evidence>
<gene>
    <name evidence="15" type="primary">CDKN2D</name>
</gene>
<evidence type="ECO:0000313" key="15">
    <source>
        <dbReference type="Ensembl" id="ENSELUP00000090614.1"/>
    </source>
</evidence>
<evidence type="ECO:0000256" key="5">
    <source>
        <dbReference type="ARBA" id="ARBA00022990"/>
    </source>
</evidence>
<keyword evidence="7" id="KW-0539">Nucleus</keyword>
<reference evidence="15" key="3">
    <citation type="submission" date="2025-09" db="UniProtKB">
        <authorList>
            <consortium name="Ensembl"/>
        </authorList>
    </citation>
    <scope>IDENTIFICATION</scope>
</reference>
<feature type="repeat" description="ANK" evidence="14">
    <location>
        <begin position="73"/>
        <end position="105"/>
    </location>
</feature>
<dbReference type="Ensembl" id="ENSELUT00000094522.1">
    <property type="protein sequence ID" value="ENSELUP00000090614.1"/>
    <property type="gene ID" value="ENSELUG00000042107.1"/>
</dbReference>
<keyword evidence="6 14" id="KW-0040">ANK repeat</keyword>
<organism evidence="15 16">
    <name type="scientific">Esox lucius</name>
    <name type="common">Northern pike</name>
    <dbReference type="NCBI Taxonomy" id="8010"/>
    <lineage>
        <taxon>Eukaryota</taxon>
        <taxon>Metazoa</taxon>
        <taxon>Chordata</taxon>
        <taxon>Craniata</taxon>
        <taxon>Vertebrata</taxon>
        <taxon>Euteleostomi</taxon>
        <taxon>Actinopterygii</taxon>
        <taxon>Neopterygii</taxon>
        <taxon>Teleostei</taxon>
        <taxon>Protacanthopterygii</taxon>
        <taxon>Esociformes</taxon>
        <taxon>Esocidae</taxon>
        <taxon>Esox</taxon>
    </lineage>
</organism>
<evidence type="ECO:0000256" key="10">
    <source>
        <dbReference type="ARBA" id="ARBA00056064"/>
    </source>
</evidence>
<evidence type="ECO:0000256" key="11">
    <source>
        <dbReference type="ARBA" id="ARBA00065666"/>
    </source>
</evidence>
<evidence type="ECO:0000256" key="9">
    <source>
        <dbReference type="ARBA" id="ARBA00038438"/>
    </source>
</evidence>
<name>A0AAY5KP12_ESOLU</name>
<accession>A0AAY5KP12</accession>
<keyword evidence="4" id="KW-0677">Repeat</keyword>
<keyword evidence="8" id="KW-0131">Cell cycle</keyword>
<dbReference type="GeneTree" id="ENSGT00940000159801"/>
<evidence type="ECO:0000256" key="7">
    <source>
        <dbReference type="ARBA" id="ARBA00023242"/>
    </source>
</evidence>
<dbReference type="SUPFAM" id="SSF48403">
    <property type="entry name" value="Ankyrin repeat"/>
    <property type="match status" value="1"/>
</dbReference>
<dbReference type="GeneID" id="105012138"/>
<dbReference type="CTD" id="1032"/>
<comment type="subcellular location">
    <subcellularLocation>
        <location evidence="2">Cytoplasm</location>
    </subcellularLocation>
    <subcellularLocation>
        <location evidence="1">Nucleus</location>
    </subcellularLocation>
</comment>
<keyword evidence="16" id="KW-1185">Reference proteome</keyword>
<evidence type="ECO:0000256" key="2">
    <source>
        <dbReference type="ARBA" id="ARBA00004496"/>
    </source>
</evidence>
<dbReference type="GO" id="GO:0019899">
    <property type="term" value="F:enzyme binding"/>
    <property type="evidence" value="ECO:0007669"/>
    <property type="project" value="UniProtKB-ARBA"/>
</dbReference>
<dbReference type="Proteomes" id="UP000265140">
    <property type="component" value="Chromosome 9"/>
</dbReference>
<dbReference type="KEGG" id="els:105012138"/>
<comment type="subunit">
    <text evidence="11">Interacts with CDK6.</text>
</comment>
<dbReference type="InterPro" id="IPR036770">
    <property type="entry name" value="Ankyrin_rpt-contain_sf"/>
</dbReference>
<evidence type="ECO:0000256" key="14">
    <source>
        <dbReference type="PROSITE-ProRule" id="PRU00023"/>
    </source>
</evidence>
<evidence type="ECO:0000256" key="8">
    <source>
        <dbReference type="ARBA" id="ARBA00023306"/>
    </source>
</evidence>
<proteinExistence type="inferred from homology"/>
<evidence type="ECO:0000256" key="12">
    <source>
        <dbReference type="ARBA" id="ARBA00070050"/>
    </source>
</evidence>
<evidence type="ECO:0000256" key="6">
    <source>
        <dbReference type="ARBA" id="ARBA00023043"/>
    </source>
</evidence>
<dbReference type="InterPro" id="IPR050776">
    <property type="entry name" value="Ank_Repeat/CDKN_Inhibitor"/>
</dbReference>
<comment type="similarity">
    <text evidence="9">Belongs to the CDKN2 cyclin-dependent kinase inhibitor family.</text>
</comment>
<dbReference type="Gene3D" id="1.25.40.20">
    <property type="entry name" value="Ankyrin repeat-containing domain"/>
    <property type="match status" value="1"/>
</dbReference>
<dbReference type="PROSITE" id="PS50088">
    <property type="entry name" value="ANK_REPEAT"/>
    <property type="match status" value="1"/>
</dbReference>
<reference evidence="15" key="2">
    <citation type="submission" date="2025-08" db="UniProtKB">
        <authorList>
            <consortium name="Ensembl"/>
        </authorList>
    </citation>
    <scope>IDENTIFICATION</scope>
</reference>
<dbReference type="InterPro" id="IPR002110">
    <property type="entry name" value="Ankyrin_rpt"/>
</dbReference>
<evidence type="ECO:0000256" key="3">
    <source>
        <dbReference type="ARBA" id="ARBA00022490"/>
    </source>
</evidence>